<dbReference type="RefSeq" id="WP_344565885.1">
    <property type="nucleotide sequence ID" value="NZ_BAAARJ010000008.1"/>
</dbReference>
<protein>
    <recommendedName>
        <fullName evidence="3">Amidase</fullName>
    </recommendedName>
</protein>
<sequence>MTTPDLSPAESARWALRAGVPLDAGRHEAVAATANHIHGVLAALRNLDLGETVPAAAYHAVPATAATAHTGNETGTGTKEAGHAAV</sequence>
<evidence type="ECO:0008006" key="3">
    <source>
        <dbReference type="Google" id="ProtNLM"/>
    </source>
</evidence>
<gene>
    <name evidence="1" type="ORF">GCM10009863_28670</name>
</gene>
<evidence type="ECO:0000313" key="2">
    <source>
        <dbReference type="Proteomes" id="UP001501447"/>
    </source>
</evidence>
<reference evidence="1 2" key="1">
    <citation type="journal article" date="2019" name="Int. J. Syst. Evol. Microbiol.">
        <title>The Global Catalogue of Microorganisms (GCM) 10K type strain sequencing project: providing services to taxonomists for standard genome sequencing and annotation.</title>
        <authorList>
            <consortium name="The Broad Institute Genomics Platform"/>
            <consortium name="The Broad Institute Genome Sequencing Center for Infectious Disease"/>
            <person name="Wu L."/>
            <person name="Ma J."/>
        </authorList>
    </citation>
    <scope>NUCLEOTIDE SEQUENCE [LARGE SCALE GENOMIC DNA]</scope>
    <source>
        <strain evidence="1 2">JCM 16373</strain>
    </source>
</reference>
<keyword evidence="2" id="KW-1185">Reference proteome</keyword>
<evidence type="ECO:0000313" key="1">
    <source>
        <dbReference type="EMBL" id="GAA2613219.1"/>
    </source>
</evidence>
<proteinExistence type="predicted"/>
<dbReference type="EMBL" id="BAAARJ010000008">
    <property type="protein sequence ID" value="GAA2613219.1"/>
    <property type="molecule type" value="Genomic_DNA"/>
</dbReference>
<accession>A0ABN3Q223</accession>
<name>A0ABN3Q223_9ACTN</name>
<dbReference type="Proteomes" id="UP001501447">
    <property type="component" value="Unassembled WGS sequence"/>
</dbReference>
<organism evidence="1 2">
    <name type="scientific">Streptomyces axinellae</name>
    <dbReference type="NCBI Taxonomy" id="552788"/>
    <lineage>
        <taxon>Bacteria</taxon>
        <taxon>Bacillati</taxon>
        <taxon>Actinomycetota</taxon>
        <taxon>Actinomycetes</taxon>
        <taxon>Kitasatosporales</taxon>
        <taxon>Streptomycetaceae</taxon>
        <taxon>Streptomyces</taxon>
    </lineage>
</organism>
<comment type="caution">
    <text evidence="1">The sequence shown here is derived from an EMBL/GenBank/DDBJ whole genome shotgun (WGS) entry which is preliminary data.</text>
</comment>